<organism evidence="1 2">
    <name type="scientific">Sphingobacterium mizutaii</name>
    <dbReference type="NCBI Taxonomy" id="1010"/>
    <lineage>
        <taxon>Bacteria</taxon>
        <taxon>Pseudomonadati</taxon>
        <taxon>Bacteroidota</taxon>
        <taxon>Sphingobacteriia</taxon>
        <taxon>Sphingobacteriales</taxon>
        <taxon>Sphingobacteriaceae</taxon>
        <taxon>Sphingobacterium</taxon>
    </lineage>
</organism>
<name>A0AAJ4XAA6_9SPHI</name>
<gene>
    <name evidence="1" type="ORF">SAMEA4412673_01184</name>
</gene>
<dbReference type="KEGG" id="smiz:4412673_01184"/>
<proteinExistence type="predicted"/>
<dbReference type="Proteomes" id="UP000215355">
    <property type="component" value="Chromosome 1"/>
</dbReference>
<evidence type="ECO:0000313" key="1">
    <source>
        <dbReference type="EMBL" id="SNV46133.1"/>
    </source>
</evidence>
<reference evidence="1 2" key="1">
    <citation type="submission" date="2017-06" db="EMBL/GenBank/DDBJ databases">
        <authorList>
            <consortium name="Pathogen Informatics"/>
        </authorList>
    </citation>
    <scope>NUCLEOTIDE SEQUENCE [LARGE SCALE GENOMIC DNA]</scope>
    <source>
        <strain evidence="1 2">NCTC12149</strain>
    </source>
</reference>
<evidence type="ECO:0000313" key="2">
    <source>
        <dbReference type="Proteomes" id="UP000215355"/>
    </source>
</evidence>
<protein>
    <submittedName>
        <fullName evidence="1">Uncharacterized protein</fullName>
    </submittedName>
</protein>
<accession>A0AAJ4XAA6</accession>
<dbReference type="AlphaFoldDB" id="A0AAJ4XAA6"/>
<sequence length="38" mass="4638">MLNQSKLKRVKWNFLHNLFSNANLRNIKIPLIVFQIVW</sequence>
<dbReference type="EMBL" id="LT906468">
    <property type="protein sequence ID" value="SNV46133.1"/>
    <property type="molecule type" value="Genomic_DNA"/>
</dbReference>